<dbReference type="Proteomes" id="UP000008915">
    <property type="component" value="Chromosome"/>
</dbReference>
<dbReference type="HOGENOM" id="CLU_116127_0_0_9"/>
<reference evidence="1 2" key="1">
    <citation type="journal article" date="2010" name="Stand. Genomic Sci.">
        <title>Complete genome sequence of Thermaerobacter marianensis type strain (7p75a).</title>
        <authorList>
            <person name="Han C."/>
            <person name="Gu W."/>
            <person name="Zhang X."/>
            <person name="Lapidus A."/>
            <person name="Nolan M."/>
            <person name="Copeland A."/>
            <person name="Lucas S."/>
            <person name="Del Rio T.G."/>
            <person name="Tice H."/>
            <person name="Cheng J.F."/>
            <person name="Tapia R."/>
            <person name="Goodwin L."/>
            <person name="Pitluck S."/>
            <person name="Pagani I."/>
            <person name="Ivanova N."/>
            <person name="Mavromatis K."/>
            <person name="Mikhailova N."/>
            <person name="Pati A."/>
            <person name="Chen A."/>
            <person name="Palaniappan K."/>
            <person name="Land M."/>
            <person name="Hauser L."/>
            <person name="Chang Y.J."/>
            <person name="Jeffries C.D."/>
            <person name="Schneider S."/>
            <person name="Rohde M."/>
            <person name="Goker M."/>
            <person name="Pukall R."/>
            <person name="Woyke T."/>
            <person name="Bristow J."/>
            <person name="Eisen J.A."/>
            <person name="Markowitz V."/>
            <person name="Hugenholtz P."/>
            <person name="Kyrpides N.C."/>
            <person name="Klenk H.P."/>
            <person name="Detter J.C."/>
        </authorList>
    </citation>
    <scope>NUCLEOTIDE SEQUENCE [LARGE SCALE GENOMIC DNA]</scope>
    <source>
        <strain evidence="2">ATCC 700841 / DSM 12885 / JCM 10246 / 7p75a</strain>
    </source>
</reference>
<dbReference type="SUPFAM" id="SSF160387">
    <property type="entry name" value="NosL/MerB-like"/>
    <property type="match status" value="1"/>
</dbReference>
<evidence type="ECO:0000313" key="2">
    <source>
        <dbReference type="Proteomes" id="UP000008915"/>
    </source>
</evidence>
<keyword evidence="1" id="KW-0456">Lyase</keyword>
<organism evidence="1 2">
    <name type="scientific">Thermaerobacter marianensis (strain ATCC 700841 / DSM 12885 / JCM 10246 / 7p75a)</name>
    <dbReference type="NCBI Taxonomy" id="644966"/>
    <lineage>
        <taxon>Bacteria</taxon>
        <taxon>Bacillati</taxon>
        <taxon>Bacillota</taxon>
        <taxon>Clostridia</taxon>
        <taxon>Eubacteriales</taxon>
        <taxon>Clostridiales Family XVII. Incertae Sedis</taxon>
        <taxon>Thermaerobacter</taxon>
    </lineage>
</organism>
<dbReference type="EMBL" id="CP002344">
    <property type="protein sequence ID" value="ADU51716.1"/>
    <property type="molecule type" value="Genomic_DNA"/>
</dbReference>
<gene>
    <name evidence="1" type="ordered locus">Tmar_1607</name>
</gene>
<dbReference type="STRING" id="644966.Tmar_1607"/>
<proteinExistence type="predicted"/>
<name>E6SH52_THEM7</name>
<dbReference type="KEGG" id="tmr:Tmar_1607"/>
<dbReference type="AlphaFoldDB" id="E6SH52"/>
<dbReference type="InterPro" id="IPR053717">
    <property type="entry name" value="MerB_lyase_sf"/>
</dbReference>
<accession>E6SH52</accession>
<dbReference type="InterPro" id="IPR004927">
    <property type="entry name" value="MerB"/>
</dbReference>
<keyword evidence="2" id="KW-1185">Reference proteome</keyword>
<dbReference type="Gene3D" id="3.30.450.410">
    <property type="match status" value="1"/>
</dbReference>
<dbReference type="GO" id="GO:0018836">
    <property type="term" value="F:alkylmercury lyase activity"/>
    <property type="evidence" value="ECO:0007669"/>
    <property type="project" value="InterPro"/>
</dbReference>
<protein>
    <submittedName>
        <fullName evidence="1">Alkylmercury lyase</fullName>
    </submittedName>
</protein>
<reference evidence="2" key="2">
    <citation type="journal article" date="2010" name="Stand. Genomic Sci.">
        <title>Complete genome sequence of Thermaerobacter marianensis type strain (7p75aT).</title>
        <authorList>
            <person name="Han C."/>
            <person name="Gu W."/>
            <person name="Zhang X."/>
            <person name="Lapidus A."/>
            <person name="Nolan M."/>
            <person name="Copeland A."/>
            <person name="Lucas S."/>
            <person name="Glavina Del Rio T."/>
            <person name="Tice H."/>
            <person name="Cheng J."/>
            <person name="Tapia R."/>
            <person name="Goodwin L."/>
            <person name="Pitluck S."/>
            <person name="Pagani I."/>
            <person name="Ivanova N."/>
            <person name="Mavromatis K."/>
            <person name="Mikhailova N."/>
            <person name="Pati A."/>
            <person name="Chen A."/>
            <person name="Palaniappan K."/>
            <person name="Land M."/>
            <person name="Hauser L."/>
            <person name="Chang Y."/>
            <person name="Jeffries C."/>
            <person name="Schneider S."/>
            <person name="Rohde M."/>
            <person name="Goker M."/>
            <person name="Pukall R."/>
            <person name="Woyke T."/>
            <person name="Bristow J."/>
            <person name="Eisen J."/>
            <person name="Markowitz V."/>
            <person name="Hugenholtz P."/>
            <person name="Kyrpides N."/>
            <person name="Klenk H."/>
            <person name="Detter J."/>
        </authorList>
    </citation>
    <scope>NUCLEOTIDE SEQUENCE [LARGE SCALE GENOMIC DNA]</scope>
    <source>
        <strain evidence="2">ATCC 700841 / DSM 12885 / JCM 10246 / 7p75a</strain>
    </source>
</reference>
<dbReference type="Pfam" id="PF03243">
    <property type="entry name" value="MerB"/>
    <property type="match status" value="1"/>
</dbReference>
<dbReference type="RefSeq" id="WP_013496017.1">
    <property type="nucleotide sequence ID" value="NC_014831.1"/>
</dbReference>
<evidence type="ECO:0000313" key="1">
    <source>
        <dbReference type="EMBL" id="ADU51716.1"/>
    </source>
</evidence>
<sequence>MAEFNVVTALADALREGIADSHSDPVRVIAQRWNLARSLNSDGSSLPDRLFADAPTPHHVRWNGREGWTHCILDALMLPFFNGEPAEVETVTPVRGTRIELRVSDEAVESSHPGARVAVSAAPTRGDDVRRACCPFILAFADRHEYDEWHRQHGDVVSVALTLEEAWRLARLLVRSDVAMEEGCQDDEGSGPPVIGGCC</sequence>